<comment type="caution">
    <text evidence="1">The sequence shown here is derived from an EMBL/GenBank/DDBJ whole genome shotgun (WGS) entry which is preliminary data.</text>
</comment>
<organism evidence="1 2">
    <name type="scientific">Caerostris extrusa</name>
    <name type="common">Bark spider</name>
    <name type="synonym">Caerostris bankana</name>
    <dbReference type="NCBI Taxonomy" id="172846"/>
    <lineage>
        <taxon>Eukaryota</taxon>
        <taxon>Metazoa</taxon>
        <taxon>Ecdysozoa</taxon>
        <taxon>Arthropoda</taxon>
        <taxon>Chelicerata</taxon>
        <taxon>Arachnida</taxon>
        <taxon>Araneae</taxon>
        <taxon>Araneomorphae</taxon>
        <taxon>Entelegynae</taxon>
        <taxon>Araneoidea</taxon>
        <taxon>Araneidae</taxon>
        <taxon>Caerostris</taxon>
    </lineage>
</organism>
<reference evidence="1 2" key="1">
    <citation type="submission" date="2021-06" db="EMBL/GenBank/DDBJ databases">
        <title>Caerostris extrusa draft genome.</title>
        <authorList>
            <person name="Kono N."/>
            <person name="Arakawa K."/>
        </authorList>
    </citation>
    <scope>NUCLEOTIDE SEQUENCE [LARGE SCALE GENOMIC DNA]</scope>
</reference>
<dbReference type="Proteomes" id="UP001054945">
    <property type="component" value="Unassembled WGS sequence"/>
</dbReference>
<accession>A0AAV4YEM6</accession>
<gene>
    <name evidence="1" type="ORF">CEXT_9601</name>
</gene>
<evidence type="ECO:0000313" key="1">
    <source>
        <dbReference type="EMBL" id="GIZ04689.1"/>
    </source>
</evidence>
<proteinExistence type="predicted"/>
<evidence type="ECO:0000313" key="2">
    <source>
        <dbReference type="Proteomes" id="UP001054945"/>
    </source>
</evidence>
<name>A0AAV4YEM6_CAEEX</name>
<dbReference type="AlphaFoldDB" id="A0AAV4YEM6"/>
<dbReference type="EMBL" id="BPLR01019123">
    <property type="protein sequence ID" value="GIZ04689.1"/>
    <property type="molecule type" value="Genomic_DNA"/>
</dbReference>
<protein>
    <submittedName>
        <fullName evidence="1">Uncharacterized protein</fullName>
    </submittedName>
</protein>
<keyword evidence="2" id="KW-1185">Reference proteome</keyword>
<sequence length="92" mass="10846">MAIIPWEKGAVTQNFNWVLVPSLIEPTLIHNETNCLISDASLNLIRKSHYNDAISRSQRSLTPWEFRPPELSLGIREWWNYYSRDGLEWFGR</sequence>